<organism evidence="1 2">
    <name type="scientific">Naganishia cerealis</name>
    <dbReference type="NCBI Taxonomy" id="610337"/>
    <lineage>
        <taxon>Eukaryota</taxon>
        <taxon>Fungi</taxon>
        <taxon>Dikarya</taxon>
        <taxon>Basidiomycota</taxon>
        <taxon>Agaricomycotina</taxon>
        <taxon>Tremellomycetes</taxon>
        <taxon>Filobasidiales</taxon>
        <taxon>Filobasidiaceae</taxon>
        <taxon>Naganishia</taxon>
    </lineage>
</organism>
<sequence length="307" mass="34066">MSASDNVDFSTMSTSDDLDFSSILSSDDLEFSSMLSSDDLEFSPMLASGSSNISPTSTLDDPNFSQNLNPQFLSMMIQLEQELGDRPKPDSPDLYQPPFTHVNPANVFPPRPLFYFEQVAVEAPPSLPARAPPQALAQAPPQALPQAPPQAPAPSPSLPPSPQPAPGLSQQEERPKVPRSTSKNCAEHKGMKVSKKIIDQCEACKVGRNTSAYIEATNPNREKGYVVWTNVIPKEEKAQGEKRQRKLETYLKVAAEREWFTGLLSTPEGREYIRSILPSATFDKLMYTYEQRVRNNVVLPNRYYMGA</sequence>
<comment type="caution">
    <text evidence="1">The sequence shown here is derived from an EMBL/GenBank/DDBJ whole genome shotgun (WGS) entry which is preliminary data.</text>
</comment>
<accession>A0ACC2WH55</accession>
<keyword evidence="2" id="KW-1185">Reference proteome</keyword>
<dbReference type="Proteomes" id="UP001241377">
    <property type="component" value="Unassembled WGS sequence"/>
</dbReference>
<reference evidence="1" key="1">
    <citation type="submission" date="2023-04" db="EMBL/GenBank/DDBJ databases">
        <title>Draft Genome sequencing of Naganishia species isolated from polar environments using Oxford Nanopore Technology.</title>
        <authorList>
            <person name="Leo P."/>
            <person name="Venkateswaran K."/>
        </authorList>
    </citation>
    <scope>NUCLEOTIDE SEQUENCE</scope>
    <source>
        <strain evidence="1">MNA-CCFEE 5261</strain>
    </source>
</reference>
<name>A0ACC2WH55_9TREE</name>
<gene>
    <name evidence="1" type="ORF">QFC19_001615</name>
</gene>
<proteinExistence type="predicted"/>
<protein>
    <submittedName>
        <fullName evidence="1">Uncharacterized protein</fullName>
    </submittedName>
</protein>
<dbReference type="EMBL" id="JASBWR010000012">
    <property type="protein sequence ID" value="KAJ9110489.1"/>
    <property type="molecule type" value="Genomic_DNA"/>
</dbReference>
<evidence type="ECO:0000313" key="1">
    <source>
        <dbReference type="EMBL" id="KAJ9110489.1"/>
    </source>
</evidence>
<evidence type="ECO:0000313" key="2">
    <source>
        <dbReference type="Proteomes" id="UP001241377"/>
    </source>
</evidence>